<name>A0A8S4R570_9NEOP</name>
<feature type="chain" id="PRO_5035737526" evidence="1">
    <location>
        <begin position="20"/>
        <end position="216"/>
    </location>
</feature>
<feature type="signal peptide" evidence="1">
    <location>
        <begin position="1"/>
        <end position="19"/>
    </location>
</feature>
<keyword evidence="1" id="KW-0732">Signal</keyword>
<dbReference type="OrthoDB" id="6929569at2759"/>
<gene>
    <name evidence="3" type="primary">jg2035</name>
    <name evidence="3" type="ORF">PAEG_LOCUS9555</name>
</gene>
<dbReference type="Proteomes" id="UP000838756">
    <property type="component" value="Unassembled WGS sequence"/>
</dbReference>
<dbReference type="EMBL" id="CAKXAJ010024787">
    <property type="protein sequence ID" value="CAH2230310.1"/>
    <property type="molecule type" value="Genomic_DNA"/>
</dbReference>
<sequence>MKTILCLLLFGFLFGDTLLQTPVAKNGPDARTNRLLFLSNIAENLLHQHWDDVELPCLQKTLDIMRNVQNHTVWATWVWDSMQSPTGWFVGSRNHLGNFDQCIHPPWVETHPELLTQYCVANIALTGERISLKEDPYTTTDLYVSSRKKNNLAFNKFTWGVCLPAICKPNSIKKIAATFLNNTHLGSTLSEATIYIDSCQTYNENTELSYGYYLTL</sequence>
<dbReference type="InterPro" id="IPR006621">
    <property type="entry name" value="Nose-resist-to-fluoxetine_N"/>
</dbReference>
<feature type="domain" description="Nose resistant-to-fluoxetine protein N-terminal" evidence="2">
    <location>
        <begin position="57"/>
        <end position="175"/>
    </location>
</feature>
<evidence type="ECO:0000313" key="3">
    <source>
        <dbReference type="EMBL" id="CAH2230310.1"/>
    </source>
</evidence>
<evidence type="ECO:0000256" key="1">
    <source>
        <dbReference type="SAM" id="SignalP"/>
    </source>
</evidence>
<reference evidence="3" key="1">
    <citation type="submission" date="2022-03" db="EMBL/GenBank/DDBJ databases">
        <authorList>
            <person name="Lindestad O."/>
        </authorList>
    </citation>
    <scope>NUCLEOTIDE SEQUENCE</scope>
</reference>
<dbReference type="Pfam" id="PF20146">
    <property type="entry name" value="NRF"/>
    <property type="match status" value="1"/>
</dbReference>
<protein>
    <submittedName>
        <fullName evidence="3">Jg2035 protein</fullName>
    </submittedName>
</protein>
<proteinExistence type="predicted"/>
<dbReference type="AlphaFoldDB" id="A0A8S4R570"/>
<evidence type="ECO:0000313" key="4">
    <source>
        <dbReference type="Proteomes" id="UP000838756"/>
    </source>
</evidence>
<accession>A0A8S4R570</accession>
<evidence type="ECO:0000259" key="2">
    <source>
        <dbReference type="Pfam" id="PF20146"/>
    </source>
</evidence>
<organism evidence="3 4">
    <name type="scientific">Pararge aegeria aegeria</name>
    <dbReference type="NCBI Taxonomy" id="348720"/>
    <lineage>
        <taxon>Eukaryota</taxon>
        <taxon>Metazoa</taxon>
        <taxon>Ecdysozoa</taxon>
        <taxon>Arthropoda</taxon>
        <taxon>Hexapoda</taxon>
        <taxon>Insecta</taxon>
        <taxon>Pterygota</taxon>
        <taxon>Neoptera</taxon>
        <taxon>Endopterygota</taxon>
        <taxon>Lepidoptera</taxon>
        <taxon>Glossata</taxon>
        <taxon>Ditrysia</taxon>
        <taxon>Papilionoidea</taxon>
        <taxon>Nymphalidae</taxon>
        <taxon>Satyrinae</taxon>
        <taxon>Satyrini</taxon>
        <taxon>Parargina</taxon>
        <taxon>Pararge</taxon>
    </lineage>
</organism>
<keyword evidence="4" id="KW-1185">Reference proteome</keyword>
<comment type="caution">
    <text evidence="3">The sequence shown here is derived from an EMBL/GenBank/DDBJ whole genome shotgun (WGS) entry which is preliminary data.</text>
</comment>